<gene>
    <name evidence="2" type="ORF">SAMN06269173_102646</name>
</gene>
<dbReference type="InterPro" id="IPR025965">
    <property type="entry name" value="FlgD/Vpr_Ig-like"/>
</dbReference>
<accession>A0A238WIL5</accession>
<dbReference type="EMBL" id="FZNS01000002">
    <property type="protein sequence ID" value="SNR46405.1"/>
    <property type="molecule type" value="Genomic_DNA"/>
</dbReference>
<name>A0A238WIL5_9BACT</name>
<evidence type="ECO:0000313" key="2">
    <source>
        <dbReference type="EMBL" id="SNR46405.1"/>
    </source>
</evidence>
<dbReference type="RefSeq" id="WP_317044782.1">
    <property type="nucleotide sequence ID" value="NZ_FZNS01000002.1"/>
</dbReference>
<reference evidence="3" key="1">
    <citation type="submission" date="2017-06" db="EMBL/GenBank/DDBJ databases">
        <authorList>
            <person name="Varghese N."/>
            <person name="Submissions S."/>
        </authorList>
    </citation>
    <scope>NUCLEOTIDE SEQUENCE [LARGE SCALE GENOMIC DNA]</scope>
    <source>
        <strain evidence="3">DSM 28041</strain>
    </source>
</reference>
<evidence type="ECO:0000313" key="3">
    <source>
        <dbReference type="Proteomes" id="UP000198310"/>
    </source>
</evidence>
<keyword evidence="3" id="KW-1185">Reference proteome</keyword>
<dbReference type="AlphaFoldDB" id="A0A238WIL5"/>
<feature type="domain" description="FlgD/Vpr Ig-like" evidence="1">
    <location>
        <begin position="46"/>
        <end position="109"/>
    </location>
</feature>
<protein>
    <submittedName>
        <fullName evidence="2">FlgD Ig-like domain-containing protein</fullName>
    </submittedName>
</protein>
<dbReference type="Gene3D" id="2.60.40.4070">
    <property type="match status" value="1"/>
</dbReference>
<evidence type="ECO:0000259" key="1">
    <source>
        <dbReference type="Pfam" id="PF13860"/>
    </source>
</evidence>
<feature type="non-terminal residue" evidence="2">
    <location>
        <position position="1"/>
    </location>
</feature>
<proteinExistence type="predicted"/>
<sequence length="132" mass="15164">RHFFRTQLGGRSSHAASYQLRTIRLLLYGYLVEPELFTPDDDGQQDFTTLTYTLDQPGYAGSVTIYDAQGRLTRRLVRNETLPTTGFWQWNGLTDQGQKAAIGYYILLVELFRASSGEKREYRKTVVVGTRF</sequence>
<organism evidence="2 3">
    <name type="scientific">Hymenobacter mucosus</name>
    <dbReference type="NCBI Taxonomy" id="1411120"/>
    <lineage>
        <taxon>Bacteria</taxon>
        <taxon>Pseudomonadati</taxon>
        <taxon>Bacteroidota</taxon>
        <taxon>Cytophagia</taxon>
        <taxon>Cytophagales</taxon>
        <taxon>Hymenobacteraceae</taxon>
        <taxon>Hymenobacter</taxon>
    </lineage>
</organism>
<dbReference type="Pfam" id="PF13860">
    <property type="entry name" value="FlgD_ig"/>
    <property type="match status" value="1"/>
</dbReference>
<dbReference type="Proteomes" id="UP000198310">
    <property type="component" value="Unassembled WGS sequence"/>
</dbReference>